<feature type="region of interest" description="Disordered" evidence="1">
    <location>
        <begin position="27"/>
        <end position="96"/>
    </location>
</feature>
<evidence type="ECO:0000256" key="1">
    <source>
        <dbReference type="SAM" id="MobiDB-lite"/>
    </source>
</evidence>
<dbReference type="GeneID" id="56036264"/>
<evidence type="ECO:0000313" key="2">
    <source>
        <dbReference type="EMBL" id="QLG60648.1"/>
    </source>
</evidence>
<dbReference type="EMBL" id="CP058579">
    <property type="protein sequence ID" value="QLG60648.1"/>
    <property type="molecule type" value="Genomic_DNA"/>
</dbReference>
<dbReference type="OrthoDB" id="239037at2157"/>
<keyword evidence="3" id="KW-1185">Reference proteome</keyword>
<protein>
    <submittedName>
        <fullName evidence="2">Uncharacterized protein</fullName>
    </submittedName>
</protein>
<evidence type="ECO:0000313" key="3">
    <source>
        <dbReference type="Proteomes" id="UP000509626"/>
    </source>
</evidence>
<dbReference type="AlphaFoldDB" id="A0A7D5L8Q4"/>
<proteinExistence type="predicted"/>
<feature type="compositionally biased region" description="Polar residues" evidence="1">
    <location>
        <begin position="38"/>
        <end position="48"/>
    </location>
</feature>
<organism evidence="2 3">
    <name type="scientific">Halorarum salinum</name>
    <dbReference type="NCBI Taxonomy" id="2743089"/>
    <lineage>
        <taxon>Archaea</taxon>
        <taxon>Methanobacteriati</taxon>
        <taxon>Methanobacteriota</taxon>
        <taxon>Stenosarchaea group</taxon>
        <taxon>Halobacteria</taxon>
        <taxon>Halobacteriales</taxon>
        <taxon>Haloferacaceae</taxon>
        <taxon>Halorarum</taxon>
    </lineage>
</organism>
<sequence length="210" mass="23034">MNGPIRRRNLLTGVGLSGILAGCLGTERLAGNDDAETTTEQTGLSREGTSFEDRDEPPDYDCETADRPEPDAPDTSAEEAVEPTSYPDPLDSFDDDDSTVEYVEAYERAYRRNTLVAEWGARLTQFFVGIEGTKSFSSPGNAALVRIQYHYSETVERSGGTVIGDSPTIFVTYYLDQSVLIRAESSDRPEDLAALDPDPWLAGDPVECFE</sequence>
<dbReference type="Proteomes" id="UP000509626">
    <property type="component" value="Chromosome"/>
</dbReference>
<name>A0A7D5L8Q4_9EURY</name>
<accession>A0A7D5L8Q4</accession>
<dbReference type="PROSITE" id="PS51257">
    <property type="entry name" value="PROKAR_LIPOPROTEIN"/>
    <property type="match status" value="1"/>
</dbReference>
<reference evidence="2 3" key="1">
    <citation type="submission" date="2020-06" db="EMBL/GenBank/DDBJ databases">
        <title>NJ-3-1, isolated from saline soil.</title>
        <authorList>
            <person name="Cui H.L."/>
            <person name="Shi X."/>
        </authorList>
    </citation>
    <scope>NUCLEOTIDE SEQUENCE [LARGE SCALE GENOMIC DNA]</scope>
    <source>
        <strain evidence="2 3">NJ-3-1</strain>
    </source>
</reference>
<gene>
    <name evidence="2" type="ORF">HUG12_02355</name>
</gene>
<dbReference type="RefSeq" id="WP_179267234.1">
    <property type="nucleotide sequence ID" value="NZ_CP058579.1"/>
</dbReference>
<dbReference type="KEGG" id="halu:HUG12_02355"/>
<feature type="compositionally biased region" description="Acidic residues" evidence="1">
    <location>
        <begin position="53"/>
        <end position="63"/>
    </location>
</feature>